<accession>A0ABV5H7Z4</accession>
<dbReference type="InterPro" id="IPR006342">
    <property type="entry name" value="FkbM_mtfrase"/>
</dbReference>
<dbReference type="Proteomes" id="UP001589562">
    <property type="component" value="Unassembled WGS sequence"/>
</dbReference>
<dbReference type="EMBL" id="JBHMFE010000009">
    <property type="protein sequence ID" value="MFB9108019.1"/>
    <property type="molecule type" value="Genomic_DNA"/>
</dbReference>
<evidence type="ECO:0000313" key="3">
    <source>
        <dbReference type="Proteomes" id="UP001589562"/>
    </source>
</evidence>
<dbReference type="RefSeq" id="WP_278011097.1">
    <property type="nucleotide sequence ID" value="NZ_CP121112.1"/>
</dbReference>
<name>A0ABV5H7Z4_9FLAO</name>
<feature type="domain" description="Methyltransferase FkbM" evidence="1">
    <location>
        <begin position="48"/>
        <end position="216"/>
    </location>
</feature>
<gene>
    <name evidence="2" type="ORF">ACFFVK_05450</name>
</gene>
<sequence>MKKIRKAIVKGLAKIGITPYVYYAFKWNDPFLIKNKLFNKVENQIIFDVGAFDGRSIERYKKAFPKSTIFSFEPTPGIYAGLQKKYAGRNDVKLSNAALSSNIGEASFHVNNSLLTNSLLESAKSEDKGTSIYDTNEKIIVSTNTIDNYCLVEKIEKINILKIDVQGADLMVLKGAEKALESRKIDLIFIEVEFVELYDKQPLFHDISTYLHSKGYYLYSLYNMSISDQGQLIYGDAVFISPDIKL</sequence>
<dbReference type="Gene3D" id="3.40.50.150">
    <property type="entry name" value="Vaccinia Virus protein VP39"/>
    <property type="match status" value="1"/>
</dbReference>
<keyword evidence="2" id="KW-0808">Transferase</keyword>
<proteinExistence type="predicted"/>
<dbReference type="Pfam" id="PF05050">
    <property type="entry name" value="Methyltransf_21"/>
    <property type="match status" value="1"/>
</dbReference>
<dbReference type="GO" id="GO:0008168">
    <property type="term" value="F:methyltransferase activity"/>
    <property type="evidence" value="ECO:0007669"/>
    <property type="project" value="UniProtKB-KW"/>
</dbReference>
<reference evidence="2 3" key="1">
    <citation type="submission" date="2024-09" db="EMBL/GenBank/DDBJ databases">
        <authorList>
            <person name="Sun Q."/>
            <person name="Mori K."/>
        </authorList>
    </citation>
    <scope>NUCLEOTIDE SEQUENCE [LARGE SCALE GENOMIC DNA]</scope>
    <source>
        <strain evidence="2 3">CECT 8365</strain>
    </source>
</reference>
<dbReference type="InterPro" id="IPR029063">
    <property type="entry name" value="SAM-dependent_MTases_sf"/>
</dbReference>
<dbReference type="InterPro" id="IPR053188">
    <property type="entry name" value="FkbM_Methyltransferase"/>
</dbReference>
<keyword evidence="3" id="KW-1185">Reference proteome</keyword>
<evidence type="ECO:0000259" key="1">
    <source>
        <dbReference type="Pfam" id="PF05050"/>
    </source>
</evidence>
<comment type="caution">
    <text evidence="2">The sequence shown here is derived from an EMBL/GenBank/DDBJ whole genome shotgun (WGS) entry which is preliminary data.</text>
</comment>
<keyword evidence="2" id="KW-0489">Methyltransferase</keyword>
<dbReference type="GO" id="GO:0032259">
    <property type="term" value="P:methylation"/>
    <property type="evidence" value="ECO:0007669"/>
    <property type="project" value="UniProtKB-KW"/>
</dbReference>
<dbReference type="SUPFAM" id="SSF53335">
    <property type="entry name" value="S-adenosyl-L-methionine-dependent methyltransferases"/>
    <property type="match status" value="1"/>
</dbReference>
<protein>
    <submittedName>
        <fullName evidence="2">FkbM family methyltransferase</fullName>
    </submittedName>
</protein>
<organism evidence="2 3">
    <name type="scientific">Flavobacterium gyeonganense</name>
    <dbReference type="NCBI Taxonomy" id="1310418"/>
    <lineage>
        <taxon>Bacteria</taxon>
        <taxon>Pseudomonadati</taxon>
        <taxon>Bacteroidota</taxon>
        <taxon>Flavobacteriia</taxon>
        <taxon>Flavobacteriales</taxon>
        <taxon>Flavobacteriaceae</taxon>
        <taxon>Flavobacterium</taxon>
    </lineage>
</organism>
<evidence type="ECO:0000313" key="2">
    <source>
        <dbReference type="EMBL" id="MFB9108019.1"/>
    </source>
</evidence>
<dbReference type="PANTHER" id="PTHR36973">
    <property type="entry name" value="SLL1456 PROTEIN-RELATED"/>
    <property type="match status" value="1"/>
</dbReference>
<dbReference type="NCBIfam" id="TIGR01444">
    <property type="entry name" value="fkbM_fam"/>
    <property type="match status" value="1"/>
</dbReference>
<dbReference type="PANTHER" id="PTHR36973:SF4">
    <property type="entry name" value="NODULATION PROTEIN"/>
    <property type="match status" value="1"/>
</dbReference>